<dbReference type="CDD" id="cd00082">
    <property type="entry name" value="HisKA"/>
    <property type="match status" value="1"/>
</dbReference>
<keyword evidence="7" id="KW-0547">Nucleotide-binding</keyword>
<organism evidence="13 14">
    <name type="scientific">Mesorhizobium australicum</name>
    <dbReference type="NCBI Taxonomy" id="536018"/>
    <lineage>
        <taxon>Bacteria</taxon>
        <taxon>Pseudomonadati</taxon>
        <taxon>Pseudomonadota</taxon>
        <taxon>Alphaproteobacteria</taxon>
        <taxon>Hyphomicrobiales</taxon>
        <taxon>Phyllobacteriaceae</taxon>
        <taxon>Mesorhizobium</taxon>
    </lineage>
</organism>
<dbReference type="InterPro" id="IPR004358">
    <property type="entry name" value="Sig_transdc_His_kin-like_C"/>
</dbReference>
<dbReference type="CDD" id="cd06225">
    <property type="entry name" value="HAMP"/>
    <property type="match status" value="1"/>
</dbReference>
<dbReference type="Gene3D" id="3.30.565.10">
    <property type="entry name" value="Histidine kinase-like ATPase, C-terminal domain"/>
    <property type="match status" value="1"/>
</dbReference>
<dbReference type="InterPro" id="IPR003661">
    <property type="entry name" value="HisK_dim/P_dom"/>
</dbReference>
<dbReference type="Pfam" id="PF00512">
    <property type="entry name" value="HisKA"/>
    <property type="match status" value="1"/>
</dbReference>
<dbReference type="EMBL" id="FXBL01000004">
    <property type="protein sequence ID" value="SMH46030.1"/>
    <property type="molecule type" value="Genomic_DNA"/>
</dbReference>
<evidence type="ECO:0000256" key="4">
    <source>
        <dbReference type="ARBA" id="ARBA00022475"/>
    </source>
</evidence>
<evidence type="ECO:0000256" key="2">
    <source>
        <dbReference type="ARBA" id="ARBA00004651"/>
    </source>
</evidence>
<dbReference type="SUPFAM" id="SSF158472">
    <property type="entry name" value="HAMP domain-like"/>
    <property type="match status" value="1"/>
</dbReference>
<dbReference type="PANTHER" id="PTHR44936">
    <property type="entry name" value="SENSOR PROTEIN CREC"/>
    <property type="match status" value="1"/>
</dbReference>
<evidence type="ECO:0000256" key="3">
    <source>
        <dbReference type="ARBA" id="ARBA00012438"/>
    </source>
</evidence>
<comment type="subcellular location">
    <subcellularLocation>
        <location evidence="2">Cell membrane</location>
        <topology evidence="2">Multi-pass membrane protein</topology>
    </subcellularLocation>
</comment>
<dbReference type="PROSITE" id="PS50109">
    <property type="entry name" value="HIS_KIN"/>
    <property type="match status" value="1"/>
</dbReference>
<dbReference type="PANTHER" id="PTHR44936:SF10">
    <property type="entry name" value="SENSOR PROTEIN RSTB"/>
    <property type="match status" value="1"/>
</dbReference>
<dbReference type="GO" id="GO:0005886">
    <property type="term" value="C:plasma membrane"/>
    <property type="evidence" value="ECO:0007669"/>
    <property type="project" value="UniProtKB-SubCell"/>
</dbReference>
<keyword evidence="10" id="KW-0812">Transmembrane</keyword>
<dbReference type="SMART" id="SM00388">
    <property type="entry name" value="HisKA"/>
    <property type="match status" value="1"/>
</dbReference>
<reference evidence="13 14" key="1">
    <citation type="submission" date="2017-04" db="EMBL/GenBank/DDBJ databases">
        <authorList>
            <person name="Afonso C.L."/>
            <person name="Miller P.J."/>
            <person name="Scott M.A."/>
            <person name="Spackman E."/>
            <person name="Goraichik I."/>
            <person name="Dimitrov K.M."/>
            <person name="Suarez D.L."/>
            <person name="Swayne D.E."/>
        </authorList>
    </citation>
    <scope>NUCLEOTIDE SEQUENCE [LARGE SCALE GENOMIC DNA]</scope>
    <source>
        <strain evidence="13 14">B5P</strain>
    </source>
</reference>
<evidence type="ECO:0000259" key="12">
    <source>
        <dbReference type="PROSITE" id="PS50885"/>
    </source>
</evidence>
<dbReference type="EC" id="2.7.13.3" evidence="3"/>
<dbReference type="AlphaFoldDB" id="A0A1X7P5I8"/>
<evidence type="ECO:0000256" key="8">
    <source>
        <dbReference type="ARBA" id="ARBA00022777"/>
    </source>
</evidence>
<evidence type="ECO:0000256" key="10">
    <source>
        <dbReference type="SAM" id="Phobius"/>
    </source>
</evidence>
<dbReference type="InterPro" id="IPR005467">
    <property type="entry name" value="His_kinase_dom"/>
</dbReference>
<dbReference type="GO" id="GO:0005524">
    <property type="term" value="F:ATP binding"/>
    <property type="evidence" value="ECO:0007669"/>
    <property type="project" value="UniProtKB-KW"/>
</dbReference>
<protein>
    <recommendedName>
        <fullName evidence="3">histidine kinase</fullName>
        <ecNumber evidence="3">2.7.13.3</ecNumber>
    </recommendedName>
</protein>
<keyword evidence="10" id="KW-0472">Membrane</keyword>
<evidence type="ECO:0000256" key="5">
    <source>
        <dbReference type="ARBA" id="ARBA00022553"/>
    </source>
</evidence>
<keyword evidence="4" id="KW-1003">Cell membrane</keyword>
<keyword evidence="6" id="KW-0808">Transferase</keyword>
<keyword evidence="5" id="KW-0597">Phosphoprotein</keyword>
<dbReference type="Gene3D" id="1.10.287.130">
    <property type="match status" value="1"/>
</dbReference>
<keyword evidence="10" id="KW-1133">Transmembrane helix</keyword>
<dbReference type="RefSeq" id="WP_085465166.1">
    <property type="nucleotide sequence ID" value="NZ_FXBL01000004.1"/>
</dbReference>
<evidence type="ECO:0000256" key="9">
    <source>
        <dbReference type="ARBA" id="ARBA00022840"/>
    </source>
</evidence>
<dbReference type="InterPro" id="IPR036890">
    <property type="entry name" value="HATPase_C_sf"/>
</dbReference>
<gene>
    <name evidence="13" type="ORF">SAMN02982922_3327</name>
</gene>
<sequence length="439" mass="48288">MRIFRILRGRLFVRIYLTVLLSLAAVAVASGLYWVSAIDREEVGWTQRRDRFIAEMLPTGEDPVLTQATVERFARAFHADIALYSADRRLLAAAGDQLPPPPRRGWFDDKDDDDDGGWFDDAERRKPFVLDLPDGRALVARIDAPWDGPKRGALGYLALIAAVIALVAYPFVRQLTRRLESLRAGVEAFGKGDLVTRVPVKGRDEVAAVAKSFNAAAERIERLVGAHRALLANASHELRSPVTRLRMAMDLYENPQDGVSMDGRARDEMLRNLGEIDQLVDEILLASRLDHVKGLERAEPLDLFALVAEECARHGIEATGAPAEVKGDARLLTRLTRNLVVNALRHGRPPVEVEVRARGTRVELSVRDHGDGLPKGEETRVFEPFYRPAGRSEAAGGWGLGLALVRQIAEHHGGTVGVEAAEGGGARFVVDLPLATARR</sequence>
<dbReference type="GO" id="GO:0000155">
    <property type="term" value="F:phosphorelay sensor kinase activity"/>
    <property type="evidence" value="ECO:0007669"/>
    <property type="project" value="InterPro"/>
</dbReference>
<dbReference type="InterPro" id="IPR003660">
    <property type="entry name" value="HAMP_dom"/>
</dbReference>
<evidence type="ECO:0000313" key="13">
    <source>
        <dbReference type="EMBL" id="SMH46030.1"/>
    </source>
</evidence>
<accession>A0A1X7P5I8</accession>
<feature type="transmembrane region" description="Helical" evidence="10">
    <location>
        <begin position="12"/>
        <end position="35"/>
    </location>
</feature>
<evidence type="ECO:0000256" key="7">
    <source>
        <dbReference type="ARBA" id="ARBA00022741"/>
    </source>
</evidence>
<dbReference type="SUPFAM" id="SSF47384">
    <property type="entry name" value="Homodimeric domain of signal transducing histidine kinase"/>
    <property type="match status" value="1"/>
</dbReference>
<keyword evidence="8 13" id="KW-0418">Kinase</keyword>
<proteinExistence type="predicted"/>
<evidence type="ECO:0000259" key="11">
    <source>
        <dbReference type="PROSITE" id="PS50109"/>
    </source>
</evidence>
<keyword evidence="14" id="KW-1185">Reference proteome</keyword>
<feature type="domain" description="HAMP" evidence="12">
    <location>
        <begin position="173"/>
        <end position="225"/>
    </location>
</feature>
<dbReference type="InterPro" id="IPR050980">
    <property type="entry name" value="2C_sensor_his_kinase"/>
</dbReference>
<dbReference type="InterPro" id="IPR036097">
    <property type="entry name" value="HisK_dim/P_sf"/>
</dbReference>
<comment type="catalytic activity">
    <reaction evidence="1">
        <text>ATP + protein L-histidine = ADP + protein N-phospho-L-histidine.</text>
        <dbReference type="EC" id="2.7.13.3"/>
    </reaction>
</comment>
<dbReference type="PRINTS" id="PR00344">
    <property type="entry name" value="BCTRLSENSOR"/>
</dbReference>
<feature type="transmembrane region" description="Helical" evidence="10">
    <location>
        <begin position="153"/>
        <end position="172"/>
    </location>
</feature>
<dbReference type="SMART" id="SM00387">
    <property type="entry name" value="HATPase_c"/>
    <property type="match status" value="1"/>
</dbReference>
<dbReference type="Pfam" id="PF02518">
    <property type="entry name" value="HATPase_c"/>
    <property type="match status" value="1"/>
</dbReference>
<dbReference type="InterPro" id="IPR003594">
    <property type="entry name" value="HATPase_dom"/>
</dbReference>
<dbReference type="SUPFAM" id="SSF55874">
    <property type="entry name" value="ATPase domain of HSP90 chaperone/DNA topoisomerase II/histidine kinase"/>
    <property type="match status" value="1"/>
</dbReference>
<evidence type="ECO:0000256" key="6">
    <source>
        <dbReference type="ARBA" id="ARBA00022679"/>
    </source>
</evidence>
<dbReference type="SMART" id="SM00304">
    <property type="entry name" value="HAMP"/>
    <property type="match status" value="1"/>
</dbReference>
<dbReference type="Pfam" id="PF00672">
    <property type="entry name" value="HAMP"/>
    <property type="match status" value="1"/>
</dbReference>
<evidence type="ECO:0000256" key="1">
    <source>
        <dbReference type="ARBA" id="ARBA00000085"/>
    </source>
</evidence>
<keyword evidence="9" id="KW-0067">ATP-binding</keyword>
<dbReference type="CDD" id="cd00075">
    <property type="entry name" value="HATPase"/>
    <property type="match status" value="1"/>
</dbReference>
<name>A0A1X7P5I8_9HYPH</name>
<dbReference type="Proteomes" id="UP000193083">
    <property type="component" value="Unassembled WGS sequence"/>
</dbReference>
<dbReference type="PROSITE" id="PS50885">
    <property type="entry name" value="HAMP"/>
    <property type="match status" value="1"/>
</dbReference>
<evidence type="ECO:0000313" key="14">
    <source>
        <dbReference type="Proteomes" id="UP000193083"/>
    </source>
</evidence>
<feature type="domain" description="Histidine kinase" evidence="11">
    <location>
        <begin position="233"/>
        <end position="436"/>
    </location>
</feature>